<reference evidence="7" key="1">
    <citation type="submission" date="2019-03" db="EMBL/GenBank/DDBJ databases">
        <title>Improved annotation for the trematode Fasciola hepatica.</title>
        <authorList>
            <person name="Choi Y.-J."/>
            <person name="Martin J."/>
            <person name="Mitreva M."/>
        </authorList>
    </citation>
    <scope>NUCLEOTIDE SEQUENCE [LARGE SCALE GENOMIC DNA]</scope>
</reference>
<feature type="transmembrane region" description="Helical" evidence="5">
    <location>
        <begin position="303"/>
        <end position="328"/>
    </location>
</feature>
<dbReference type="GO" id="GO:0005886">
    <property type="term" value="C:plasma membrane"/>
    <property type="evidence" value="ECO:0007669"/>
    <property type="project" value="InterPro"/>
</dbReference>
<evidence type="ECO:0000256" key="3">
    <source>
        <dbReference type="ARBA" id="ARBA00023136"/>
    </source>
</evidence>
<gene>
    <name evidence="7" type="ORF">D915_000416</name>
</gene>
<feature type="compositionally biased region" description="Basic and acidic residues" evidence="4">
    <location>
        <begin position="206"/>
        <end position="220"/>
    </location>
</feature>
<dbReference type="Gene3D" id="3.30.479.30">
    <property type="entry name" value="Band 7 domain"/>
    <property type="match status" value="1"/>
</dbReference>
<feature type="compositionally biased region" description="Acidic residues" evidence="4">
    <location>
        <begin position="627"/>
        <end position="636"/>
    </location>
</feature>
<proteinExistence type="inferred from homology"/>
<dbReference type="SMART" id="SM00244">
    <property type="entry name" value="PHB"/>
    <property type="match status" value="1"/>
</dbReference>
<dbReference type="SUPFAM" id="SSF117892">
    <property type="entry name" value="Band 7/SPFH domain"/>
    <property type="match status" value="1"/>
</dbReference>
<dbReference type="PROSITE" id="PS01270">
    <property type="entry name" value="BAND_7"/>
    <property type="match status" value="1"/>
</dbReference>
<dbReference type="FunFam" id="3.30.479.30:FF:000002">
    <property type="entry name" value="band 7 protein AGAP004871"/>
    <property type="match status" value="1"/>
</dbReference>
<organism evidence="7 8">
    <name type="scientific">Fasciola hepatica</name>
    <name type="common">Liver fluke</name>
    <dbReference type="NCBI Taxonomy" id="6192"/>
    <lineage>
        <taxon>Eukaryota</taxon>
        <taxon>Metazoa</taxon>
        <taxon>Spiralia</taxon>
        <taxon>Lophotrochozoa</taxon>
        <taxon>Platyhelminthes</taxon>
        <taxon>Trematoda</taxon>
        <taxon>Digenea</taxon>
        <taxon>Plagiorchiida</taxon>
        <taxon>Echinostomata</taxon>
        <taxon>Echinostomatoidea</taxon>
        <taxon>Fasciolidae</taxon>
        <taxon>Fasciola</taxon>
    </lineage>
</organism>
<dbReference type="InterPro" id="IPR036013">
    <property type="entry name" value="Band_7/SPFH_dom_sf"/>
</dbReference>
<name>A0A4E0RY99_FASHE</name>
<evidence type="ECO:0000256" key="2">
    <source>
        <dbReference type="ARBA" id="ARBA00008164"/>
    </source>
</evidence>
<dbReference type="InterPro" id="IPR001972">
    <property type="entry name" value="Stomatin_HflK_fam"/>
</dbReference>
<keyword evidence="5" id="KW-0812">Transmembrane</keyword>
<evidence type="ECO:0000313" key="8">
    <source>
        <dbReference type="Proteomes" id="UP000230066"/>
    </source>
</evidence>
<feature type="region of interest" description="Disordered" evidence="4">
    <location>
        <begin position="70"/>
        <end position="94"/>
    </location>
</feature>
<keyword evidence="5" id="KW-1133">Transmembrane helix</keyword>
<keyword evidence="8" id="KW-1185">Reference proteome</keyword>
<feature type="compositionally biased region" description="Basic and acidic residues" evidence="4">
    <location>
        <begin position="236"/>
        <end position="248"/>
    </location>
</feature>
<evidence type="ECO:0000256" key="5">
    <source>
        <dbReference type="SAM" id="Phobius"/>
    </source>
</evidence>
<comment type="similarity">
    <text evidence="2">Belongs to the band 7/mec-2 family.</text>
</comment>
<dbReference type="PANTHER" id="PTHR10264">
    <property type="entry name" value="BAND 7 PROTEIN-RELATED"/>
    <property type="match status" value="1"/>
</dbReference>
<dbReference type="InterPro" id="IPR018080">
    <property type="entry name" value="Band_7/stomatin-like_CS"/>
</dbReference>
<evidence type="ECO:0000256" key="4">
    <source>
        <dbReference type="SAM" id="MobiDB-lite"/>
    </source>
</evidence>
<dbReference type="AlphaFoldDB" id="A0A4E0RY99"/>
<feature type="region of interest" description="Disordered" evidence="4">
    <location>
        <begin position="196"/>
        <end position="263"/>
    </location>
</feature>
<evidence type="ECO:0000313" key="7">
    <source>
        <dbReference type="EMBL" id="THD28738.1"/>
    </source>
</evidence>
<protein>
    <submittedName>
        <fullName evidence="7">Erythrocyte band 7 integral membrane protein</fullName>
    </submittedName>
</protein>
<dbReference type="PRINTS" id="PR00721">
    <property type="entry name" value="STOMATIN"/>
</dbReference>
<dbReference type="InterPro" id="IPR001107">
    <property type="entry name" value="Band_7"/>
</dbReference>
<dbReference type="Proteomes" id="UP000230066">
    <property type="component" value="Unassembled WGS sequence"/>
</dbReference>
<dbReference type="Pfam" id="PF01145">
    <property type="entry name" value="Band_7"/>
    <property type="match status" value="1"/>
</dbReference>
<dbReference type="PANTHER" id="PTHR10264:SF19">
    <property type="entry name" value="AT06885P-RELATED"/>
    <property type="match status" value="1"/>
</dbReference>
<evidence type="ECO:0000259" key="6">
    <source>
        <dbReference type="SMART" id="SM00244"/>
    </source>
</evidence>
<evidence type="ECO:0000256" key="1">
    <source>
        <dbReference type="ARBA" id="ARBA00004370"/>
    </source>
</evidence>
<dbReference type="EMBL" id="JXXN02000083">
    <property type="protein sequence ID" value="THD28738.1"/>
    <property type="molecule type" value="Genomic_DNA"/>
</dbReference>
<feature type="region of interest" description="Disordered" evidence="4">
    <location>
        <begin position="114"/>
        <end position="143"/>
    </location>
</feature>
<feature type="region of interest" description="Disordered" evidence="4">
    <location>
        <begin position="596"/>
        <end position="636"/>
    </location>
</feature>
<comment type="subcellular location">
    <subcellularLocation>
        <location evidence="1">Membrane</location>
    </subcellularLocation>
</comment>
<sequence>MHPVDEACSVNGIYTSSTVPTHRTQTGYNPSSNQNFNVRSEITRNRSVSETASPRLDVRNSAINEVSLSASNSTGYGNQRYENSGGRNISNNIPNRCVRSSTNFVTEAITQPHSEAGNVPVSPETKATASKPRVSFDEDSNTTEYTVDVPQNYEDVVTLRIPSKETSRFSCRRSHQNWKRSSLRWFHKTYHTAASPNPARWSWLHGKSDKNRQPGDEMEAKPNGNHLKSIYENENEERRSDFEDKFSDETTNLDPNRGPVSPKSDFYRICTGHDWEANQGAKSGDDSDNNNNNKNSMVWTTNFLAALSIFLIILTFPFSLIYCIRIVAEYERAVVLRMGNLIPKGKGTKGPGLFFILPCIDSVRKVDLRTITFAIPPQELLTRDSVTVSVDAVVYYRVLNPVASVLNIEDAARSTRLLAQTTIRNVLGTKDLAQILMDRDEISILMQSNLDATTDAWGVKVERVEIKDVRLPIQLQRAMAAEAEAAREARAKVIAATGEQQAARSLKKAARVIATSPMAFQLRYLQTLCTIAAEKNSTIFFPVPIDIMQNLGDFSGRGGYKSNNTLRNVNGWMLNQVEPIKSLDNSHLHVDKCSGAEIGQPQTKEKFTGNVNAPTDSAKQDPFWAPDDTDEHSDTV</sequence>
<keyword evidence="3 5" id="KW-0472">Membrane</keyword>
<feature type="domain" description="Band 7" evidence="6">
    <location>
        <begin position="322"/>
        <end position="483"/>
    </location>
</feature>
<dbReference type="Gene3D" id="6.10.250.2090">
    <property type="match status" value="1"/>
</dbReference>
<comment type="caution">
    <text evidence="7">The sequence shown here is derived from an EMBL/GenBank/DDBJ whole genome shotgun (WGS) entry which is preliminary data.</text>
</comment>
<dbReference type="InterPro" id="IPR043202">
    <property type="entry name" value="Band-7_stomatin-like"/>
</dbReference>
<accession>A0A4E0RY99</accession>